<dbReference type="SMART" id="SM00382">
    <property type="entry name" value="AAA"/>
    <property type="match status" value="1"/>
</dbReference>
<name>A8ZLW3_ACAM1</name>
<protein>
    <submittedName>
        <fullName evidence="6">Transposase-associated ATP-binding protein, putative</fullName>
    </submittedName>
</protein>
<dbReference type="CDD" id="cd00009">
    <property type="entry name" value="AAA"/>
    <property type="match status" value="1"/>
</dbReference>
<dbReference type="GO" id="GO:0006260">
    <property type="term" value="P:DNA replication"/>
    <property type="evidence" value="ECO:0007669"/>
    <property type="project" value="TreeGrafter"/>
</dbReference>
<evidence type="ECO:0000256" key="4">
    <source>
        <dbReference type="SAM" id="MobiDB-lite"/>
    </source>
</evidence>
<keyword evidence="7" id="KW-1185">Reference proteome</keyword>
<proteinExistence type="inferred from homology"/>
<dbReference type="InterPro" id="IPR027417">
    <property type="entry name" value="P-loop_NTPase"/>
</dbReference>
<dbReference type="Pfam" id="PF01695">
    <property type="entry name" value="IstB_IS21"/>
    <property type="match status" value="1"/>
</dbReference>
<evidence type="ECO:0000313" key="6">
    <source>
        <dbReference type="EMBL" id="ABW31732.1"/>
    </source>
</evidence>
<dbReference type="PIRSF" id="PIRSF003073">
    <property type="entry name" value="DNAC_TnpB_IstB"/>
    <property type="match status" value="1"/>
</dbReference>
<keyword evidence="6" id="KW-0614">Plasmid</keyword>
<dbReference type="OrthoDB" id="531921at2"/>
<evidence type="ECO:0000256" key="2">
    <source>
        <dbReference type="ARBA" id="ARBA00022741"/>
    </source>
</evidence>
<dbReference type="InterPro" id="IPR003593">
    <property type="entry name" value="AAA+_ATPase"/>
</dbReference>
<keyword evidence="2" id="KW-0547">Nucleotide-binding</keyword>
<sequence length="285" mass="32855">MQAMIEQLQHMKLTGLLEAWREQQALPTYHDLSFDERLALMVEREYIRRQNQRMQRRLRQARLPVHATLDAVDFDVPRGLKKIQFLEFAQGHWLQENLSLIFLGPTGVGKSFLAAVLAHHLCKQGHTVRYIKTADLLLELKLTKADGSYPKLRKQLAAYDLLVLDEWLRDPLSLYEAREILDVLDERFRKASCLFATQIPVEQWHPQIQDPTLADAILDRIVHDAMKVSLRGESMRKLTSKLIPQKENDNPALSTKQQENKTDAKPKNETSAKSKAKGLQETTDD</sequence>
<evidence type="ECO:0000259" key="5">
    <source>
        <dbReference type="SMART" id="SM00382"/>
    </source>
</evidence>
<dbReference type="SUPFAM" id="SSF52540">
    <property type="entry name" value="P-loop containing nucleoside triphosphate hydrolases"/>
    <property type="match status" value="1"/>
</dbReference>
<dbReference type="RefSeq" id="WP_012166887.1">
    <property type="nucleotide sequence ID" value="NC_009927.1"/>
</dbReference>
<dbReference type="HOGENOM" id="CLU_062999_7_0_3"/>
<accession>A8ZLW3</accession>
<dbReference type="PANTHER" id="PTHR30050">
    <property type="entry name" value="CHROMOSOMAL REPLICATION INITIATOR PROTEIN DNAA"/>
    <property type="match status" value="1"/>
</dbReference>
<dbReference type="KEGG" id="amr:AM1_B0006"/>
<comment type="similarity">
    <text evidence="1">Belongs to the IS21/IS1162 putative ATP-binding protein family.</text>
</comment>
<feature type="compositionally biased region" description="Basic and acidic residues" evidence="4">
    <location>
        <begin position="258"/>
        <end position="272"/>
    </location>
</feature>
<reference evidence="6 7" key="1">
    <citation type="journal article" date="2008" name="Proc. Natl. Acad. Sci. U.S.A.">
        <title>Niche adaptation and genome expansion in the chlorophyll d-producing cyanobacterium Acaryochloris marina.</title>
        <authorList>
            <person name="Swingley W.D."/>
            <person name="Chen M."/>
            <person name="Cheung P.C."/>
            <person name="Conrad A.L."/>
            <person name="Dejesa L.C."/>
            <person name="Hao J."/>
            <person name="Honchak B.M."/>
            <person name="Karbach L.E."/>
            <person name="Kurdoglu A."/>
            <person name="Lahiri S."/>
            <person name="Mastrian S.D."/>
            <person name="Miyashita H."/>
            <person name="Page L."/>
            <person name="Ramakrishna P."/>
            <person name="Satoh S."/>
            <person name="Sattley W.M."/>
            <person name="Shimada Y."/>
            <person name="Taylor H.L."/>
            <person name="Tomo T."/>
            <person name="Tsuchiya T."/>
            <person name="Wang Z.T."/>
            <person name="Raymond J."/>
            <person name="Mimuro M."/>
            <person name="Blankenship R.E."/>
            <person name="Touchman J.W."/>
        </authorList>
    </citation>
    <scope>NUCLEOTIDE SEQUENCE [LARGE SCALE GENOMIC DNA]</scope>
    <source>
        <strain evidence="7">MBIC 11017</strain>
        <plasmid evidence="7">Plasmid pREB2</plasmid>
    </source>
</reference>
<evidence type="ECO:0000313" key="7">
    <source>
        <dbReference type="Proteomes" id="UP000000268"/>
    </source>
</evidence>
<dbReference type="GO" id="GO:0005524">
    <property type="term" value="F:ATP binding"/>
    <property type="evidence" value="ECO:0007669"/>
    <property type="project" value="UniProtKB-KW"/>
</dbReference>
<feature type="region of interest" description="Disordered" evidence="4">
    <location>
        <begin position="242"/>
        <end position="285"/>
    </location>
</feature>
<dbReference type="Gene3D" id="3.40.50.300">
    <property type="entry name" value="P-loop containing nucleotide triphosphate hydrolases"/>
    <property type="match status" value="1"/>
</dbReference>
<feature type="domain" description="AAA+ ATPase" evidence="5">
    <location>
        <begin position="96"/>
        <end position="227"/>
    </location>
</feature>
<dbReference type="InterPro" id="IPR047661">
    <property type="entry name" value="IstB"/>
</dbReference>
<dbReference type="AlphaFoldDB" id="A8ZLW3"/>
<dbReference type="InterPro" id="IPR002611">
    <property type="entry name" value="IstB_ATP-bd"/>
</dbReference>
<geneLocation type="plasmid" evidence="6 7">
    <name>pREB2</name>
</geneLocation>
<organism evidence="6 7">
    <name type="scientific">Acaryochloris marina (strain MBIC 11017)</name>
    <dbReference type="NCBI Taxonomy" id="329726"/>
    <lineage>
        <taxon>Bacteria</taxon>
        <taxon>Bacillati</taxon>
        <taxon>Cyanobacteriota</taxon>
        <taxon>Cyanophyceae</taxon>
        <taxon>Acaryochloridales</taxon>
        <taxon>Acaryochloridaceae</taxon>
        <taxon>Acaryochloris</taxon>
    </lineage>
</organism>
<dbReference type="NCBIfam" id="NF038214">
    <property type="entry name" value="IS21_help_AAA"/>
    <property type="match status" value="1"/>
</dbReference>
<dbReference type="Proteomes" id="UP000000268">
    <property type="component" value="Plasmid pREB2"/>
</dbReference>
<evidence type="ECO:0000256" key="3">
    <source>
        <dbReference type="ARBA" id="ARBA00022840"/>
    </source>
</evidence>
<keyword evidence="3 6" id="KW-0067">ATP-binding</keyword>
<dbReference type="PANTHER" id="PTHR30050:SF4">
    <property type="entry name" value="ATP-BINDING PROTEIN RV3427C IN INSERTION SEQUENCE-RELATED"/>
    <property type="match status" value="1"/>
</dbReference>
<dbReference type="EMBL" id="CP000839">
    <property type="protein sequence ID" value="ABW31732.1"/>
    <property type="molecule type" value="Genomic_DNA"/>
</dbReference>
<evidence type="ECO:0000256" key="1">
    <source>
        <dbReference type="ARBA" id="ARBA00008059"/>
    </source>
</evidence>
<dbReference type="InterPro" id="IPR028350">
    <property type="entry name" value="DNAC/IstB-like"/>
</dbReference>
<gene>
    <name evidence="6" type="ordered locus">AM1_B0006</name>
</gene>